<evidence type="ECO:0000256" key="3">
    <source>
        <dbReference type="ARBA" id="ARBA00022597"/>
    </source>
</evidence>
<dbReference type="NCBIfam" id="TIGR00830">
    <property type="entry name" value="PTBA"/>
    <property type="match status" value="1"/>
</dbReference>
<keyword evidence="3" id="KW-0762">Sugar transport</keyword>
<organism evidence="8 9">
    <name type="scientific">Xylanimonas cellulosilytica (strain DSM 15894 / JCM 12276 / CECT 5975 / KCTC 9989 / LMG 20990 / NBRC 107835 / XIL07)</name>
    <dbReference type="NCBI Taxonomy" id="446471"/>
    <lineage>
        <taxon>Bacteria</taxon>
        <taxon>Bacillati</taxon>
        <taxon>Actinomycetota</taxon>
        <taxon>Actinomycetes</taxon>
        <taxon>Micrococcales</taxon>
        <taxon>Promicromonosporaceae</taxon>
        <taxon>Xylanimonas</taxon>
    </lineage>
</organism>
<protein>
    <submittedName>
        <fullName evidence="8">PTS system, glucose subfamily, IIA subunit</fullName>
    </submittedName>
</protein>
<dbReference type="PANTHER" id="PTHR45008:SF1">
    <property type="entry name" value="PTS SYSTEM GLUCOSE-SPECIFIC EIIA COMPONENT"/>
    <property type="match status" value="1"/>
</dbReference>
<evidence type="ECO:0000313" key="9">
    <source>
        <dbReference type="Proteomes" id="UP000002255"/>
    </source>
</evidence>
<evidence type="ECO:0000256" key="5">
    <source>
        <dbReference type="ARBA" id="ARBA00022683"/>
    </source>
</evidence>
<evidence type="ECO:0000256" key="2">
    <source>
        <dbReference type="ARBA" id="ARBA00022448"/>
    </source>
</evidence>
<evidence type="ECO:0000313" key="8">
    <source>
        <dbReference type="EMBL" id="ACZ32203.1"/>
    </source>
</evidence>
<keyword evidence="9" id="KW-1185">Reference proteome</keyword>
<dbReference type="Gene3D" id="2.70.70.10">
    <property type="entry name" value="Glucose Permease (Domain IIA)"/>
    <property type="match status" value="1"/>
</dbReference>
<dbReference type="AlphaFoldDB" id="D1C0K0"/>
<dbReference type="InterPro" id="IPR001127">
    <property type="entry name" value="PTS_EIIA_1_perm"/>
</dbReference>
<sequence>MPDLEVRAPVAGTVVAVADIPDPVFAAALVGPGSALAPDPVAGRTAVAPIAGVVVKLHPHAFVVAADDGRAVLVHLGIDTVELHGDGFTLHVAEGDRVEAGQPVVDWDPAAVEAGGRSPVVPVVVLDAEPSELRALAPAGTTLTPSDPLFSVT</sequence>
<dbReference type="SUPFAM" id="SSF51261">
    <property type="entry name" value="Duplicated hybrid motif"/>
    <property type="match status" value="1"/>
</dbReference>
<dbReference type="PANTHER" id="PTHR45008">
    <property type="entry name" value="PTS SYSTEM GLUCOSE-SPECIFIC EIIA COMPONENT"/>
    <property type="match status" value="1"/>
</dbReference>
<dbReference type="Pfam" id="PF00358">
    <property type="entry name" value="PTS_EIIA_1"/>
    <property type="match status" value="1"/>
</dbReference>
<dbReference type="PROSITE" id="PS51093">
    <property type="entry name" value="PTS_EIIA_TYPE_1"/>
    <property type="match status" value="1"/>
</dbReference>
<keyword evidence="4" id="KW-0808">Transferase</keyword>
<keyword evidence="6" id="KW-0418">Kinase</keyword>
<gene>
    <name evidence="8" type="ordered locus">Xcel_3203</name>
</gene>
<dbReference type="GO" id="GO:0016301">
    <property type="term" value="F:kinase activity"/>
    <property type="evidence" value="ECO:0007669"/>
    <property type="project" value="UniProtKB-KW"/>
</dbReference>
<dbReference type="HOGENOM" id="CLU_012312_5_0_11"/>
<evidence type="ECO:0000256" key="6">
    <source>
        <dbReference type="ARBA" id="ARBA00022777"/>
    </source>
</evidence>
<dbReference type="InterPro" id="IPR011055">
    <property type="entry name" value="Dup_hybrid_motif"/>
</dbReference>
<feature type="domain" description="PTS EIIA type-1" evidence="7">
    <location>
        <begin position="22"/>
        <end position="127"/>
    </location>
</feature>
<keyword evidence="2" id="KW-0813">Transport</keyword>
<dbReference type="InterPro" id="IPR050890">
    <property type="entry name" value="PTS_EIIA_component"/>
</dbReference>
<dbReference type="PROSITE" id="PS00371">
    <property type="entry name" value="PTS_EIIA_TYPE_1_HIS"/>
    <property type="match status" value="1"/>
</dbReference>
<dbReference type="STRING" id="446471.Xcel_3203"/>
<accession>D1C0K0</accession>
<reference evidence="8 9" key="2">
    <citation type="journal article" date="2010" name="Stand. Genomic Sci.">
        <title>Complete genome sequence of Xylanimonas cellulosilytica type strain (XIL07).</title>
        <authorList>
            <person name="Foster B."/>
            <person name="Pukall R."/>
            <person name="Abt B."/>
            <person name="Nolan M."/>
            <person name="Glavina Del Rio T."/>
            <person name="Chen F."/>
            <person name="Lucas S."/>
            <person name="Tice H."/>
            <person name="Pitluck S."/>
            <person name="Cheng J.-F."/>
            <person name="Chertkov O."/>
            <person name="Brettin T."/>
            <person name="Han C."/>
            <person name="Detter J.C."/>
            <person name="Bruce D."/>
            <person name="Goodwin L."/>
            <person name="Ivanova N."/>
            <person name="Mavromatis K."/>
            <person name="Pati A."/>
            <person name="Mikhailova N."/>
            <person name="Chen A."/>
            <person name="Palaniappan K."/>
            <person name="Land M."/>
            <person name="Hauser L."/>
            <person name="Chang Y.-J."/>
            <person name="Jeffries C.D."/>
            <person name="Chain P."/>
            <person name="Rohde M."/>
            <person name="Goeker M."/>
            <person name="Bristow J."/>
            <person name="Eisen J.A."/>
            <person name="Markowitz V."/>
            <person name="Hugenholtz P."/>
            <person name="Kyrpides N.C."/>
            <person name="Klenk H.-P."/>
            <person name="Lapidus A."/>
        </authorList>
    </citation>
    <scope>NUCLEOTIDE SEQUENCE [LARGE SCALE GENOMIC DNA]</scope>
    <source>
        <strain evidence="9">DSM 15894 / CECT 5975 / LMG 20990 / XIL07</strain>
    </source>
</reference>
<comment type="subcellular location">
    <subcellularLocation>
        <location evidence="1">Cytoplasm</location>
    </subcellularLocation>
</comment>
<dbReference type="KEGG" id="xce:Xcel_3203"/>
<reference evidence="9" key="1">
    <citation type="submission" date="2009-11" db="EMBL/GenBank/DDBJ databases">
        <title>The complete chromosome of Xylanimonas cellulosilytica DSM 15894.</title>
        <authorList>
            <consortium name="US DOE Joint Genome Institute (JGI-PGF)"/>
            <person name="Lucas S."/>
            <person name="Copeland A."/>
            <person name="Lapidus A."/>
            <person name="Glavina del Rio T."/>
            <person name="Dalin E."/>
            <person name="Tice H."/>
            <person name="Bruce D."/>
            <person name="Goodwin L."/>
            <person name="Pitluck S."/>
            <person name="Kyrpides N."/>
            <person name="Mavromatis K."/>
            <person name="Ivanova N."/>
            <person name="Mikhailova N."/>
            <person name="Foster B."/>
            <person name="Clum A."/>
            <person name="Brettin T."/>
            <person name="Detter J.C."/>
            <person name="Han C."/>
            <person name="Larimer F."/>
            <person name="Land M."/>
            <person name="Hauser L."/>
            <person name="Markowitz V."/>
            <person name="Cheng J.F."/>
            <person name="Hugenholtz P."/>
            <person name="Woyke T."/>
            <person name="Wu D."/>
            <person name="Gehrich-Schroeter G."/>
            <person name="Schneider S."/>
            <person name="Pukall S.R."/>
            <person name="Klenk H.P."/>
            <person name="Eisen J.A."/>
        </authorList>
    </citation>
    <scope>NUCLEOTIDE SEQUENCE [LARGE SCALE GENOMIC DNA]</scope>
    <source>
        <strain evidence="9">DSM 15894 / CECT 5975 / LMG 20990 / XIL07</strain>
    </source>
</reference>
<dbReference type="EMBL" id="CP001821">
    <property type="protein sequence ID" value="ACZ32203.1"/>
    <property type="molecule type" value="Genomic_DNA"/>
</dbReference>
<dbReference type="GO" id="GO:0005737">
    <property type="term" value="C:cytoplasm"/>
    <property type="evidence" value="ECO:0007669"/>
    <property type="project" value="UniProtKB-SubCell"/>
</dbReference>
<dbReference type="Proteomes" id="UP000002255">
    <property type="component" value="Chromosome"/>
</dbReference>
<proteinExistence type="predicted"/>
<dbReference type="RefSeq" id="WP_012879945.1">
    <property type="nucleotide sequence ID" value="NC_013530.1"/>
</dbReference>
<dbReference type="GO" id="GO:0009401">
    <property type="term" value="P:phosphoenolpyruvate-dependent sugar phosphotransferase system"/>
    <property type="evidence" value="ECO:0007669"/>
    <property type="project" value="UniProtKB-KW"/>
</dbReference>
<evidence type="ECO:0000256" key="4">
    <source>
        <dbReference type="ARBA" id="ARBA00022679"/>
    </source>
</evidence>
<dbReference type="eggNOG" id="COG2190">
    <property type="taxonomic scope" value="Bacteria"/>
</dbReference>
<dbReference type="OrthoDB" id="9797715at2"/>
<name>D1C0K0_XYLCX</name>
<evidence type="ECO:0000256" key="1">
    <source>
        <dbReference type="ARBA" id="ARBA00004496"/>
    </source>
</evidence>
<evidence type="ECO:0000259" key="7">
    <source>
        <dbReference type="PROSITE" id="PS51093"/>
    </source>
</evidence>
<keyword evidence="5" id="KW-0598">Phosphotransferase system</keyword>